<feature type="compositionally biased region" description="Basic and acidic residues" evidence="1">
    <location>
        <begin position="536"/>
        <end position="559"/>
    </location>
</feature>
<name>A0A9N9G8Y4_9GLOM</name>
<feature type="compositionally biased region" description="Basic and acidic residues" evidence="1">
    <location>
        <begin position="641"/>
        <end position="653"/>
    </location>
</feature>
<dbReference type="AlphaFoldDB" id="A0A9N9G8Y4"/>
<dbReference type="EMBL" id="CAJVPV010005377">
    <property type="protein sequence ID" value="CAG8589734.1"/>
    <property type="molecule type" value="Genomic_DNA"/>
</dbReference>
<dbReference type="SMART" id="SM00384">
    <property type="entry name" value="AT_hook"/>
    <property type="match status" value="10"/>
</dbReference>
<proteinExistence type="predicted"/>
<protein>
    <submittedName>
        <fullName evidence="2">14231_t:CDS:1</fullName>
    </submittedName>
</protein>
<comment type="caution">
    <text evidence="2">The sequence shown here is derived from an EMBL/GenBank/DDBJ whole genome shotgun (WGS) entry which is preliminary data.</text>
</comment>
<feature type="compositionally biased region" description="Polar residues" evidence="1">
    <location>
        <begin position="615"/>
        <end position="624"/>
    </location>
</feature>
<feature type="compositionally biased region" description="Basic and acidic residues" evidence="1">
    <location>
        <begin position="11"/>
        <end position="26"/>
    </location>
</feature>
<feature type="compositionally biased region" description="Polar residues" evidence="1">
    <location>
        <begin position="571"/>
        <end position="580"/>
    </location>
</feature>
<feature type="compositionally biased region" description="Polar residues" evidence="1">
    <location>
        <begin position="307"/>
        <end position="328"/>
    </location>
</feature>
<dbReference type="Proteomes" id="UP000789342">
    <property type="component" value="Unassembled WGS sequence"/>
</dbReference>
<evidence type="ECO:0000313" key="3">
    <source>
        <dbReference type="Proteomes" id="UP000789342"/>
    </source>
</evidence>
<dbReference type="Pfam" id="PF02178">
    <property type="entry name" value="AT_hook"/>
    <property type="match status" value="10"/>
</dbReference>
<accession>A0A9N9G8Y4</accession>
<feature type="region of interest" description="Disordered" evidence="1">
    <location>
        <begin position="306"/>
        <end position="693"/>
    </location>
</feature>
<feature type="compositionally biased region" description="Polar residues" evidence="1">
    <location>
        <begin position="423"/>
        <end position="438"/>
    </location>
</feature>
<feature type="compositionally biased region" description="Basic residues" evidence="1">
    <location>
        <begin position="496"/>
        <end position="508"/>
    </location>
</feature>
<feature type="compositionally biased region" description="Basic and acidic residues" evidence="1">
    <location>
        <begin position="594"/>
        <end position="604"/>
    </location>
</feature>
<dbReference type="OrthoDB" id="10545249at2759"/>
<evidence type="ECO:0000256" key="1">
    <source>
        <dbReference type="SAM" id="MobiDB-lite"/>
    </source>
</evidence>
<feature type="compositionally biased region" description="Polar residues" evidence="1">
    <location>
        <begin position="27"/>
        <end position="48"/>
    </location>
</feature>
<feature type="compositionally biased region" description="Basic residues" evidence="1">
    <location>
        <begin position="472"/>
        <end position="481"/>
    </location>
</feature>
<reference evidence="2" key="1">
    <citation type="submission" date="2021-06" db="EMBL/GenBank/DDBJ databases">
        <authorList>
            <person name="Kallberg Y."/>
            <person name="Tangrot J."/>
            <person name="Rosling A."/>
        </authorList>
    </citation>
    <scope>NUCLEOTIDE SEQUENCE</scope>
    <source>
        <strain evidence="2">CL551</strain>
    </source>
</reference>
<evidence type="ECO:0000313" key="2">
    <source>
        <dbReference type="EMBL" id="CAG8589734.1"/>
    </source>
</evidence>
<dbReference type="GO" id="GO:0003677">
    <property type="term" value="F:DNA binding"/>
    <property type="evidence" value="ECO:0007669"/>
    <property type="project" value="InterPro"/>
</dbReference>
<gene>
    <name evidence="2" type="ORF">AMORRO_LOCUS7289</name>
</gene>
<feature type="compositionally biased region" description="Basic residues" evidence="1">
    <location>
        <begin position="654"/>
        <end position="664"/>
    </location>
</feature>
<dbReference type="PRINTS" id="PR00929">
    <property type="entry name" value="ATHOOK"/>
</dbReference>
<keyword evidence="3" id="KW-1185">Reference proteome</keyword>
<dbReference type="InterPro" id="IPR017956">
    <property type="entry name" value="AT_hook_DNA-bd_motif"/>
</dbReference>
<feature type="region of interest" description="Disordered" evidence="1">
    <location>
        <begin position="708"/>
        <end position="727"/>
    </location>
</feature>
<feature type="compositionally biased region" description="Polar residues" evidence="1">
    <location>
        <begin position="683"/>
        <end position="693"/>
    </location>
</feature>
<feature type="region of interest" description="Disordered" evidence="1">
    <location>
        <begin position="1"/>
        <end position="52"/>
    </location>
</feature>
<feature type="compositionally biased region" description="Basic residues" evidence="1">
    <location>
        <begin position="605"/>
        <end position="614"/>
    </location>
</feature>
<sequence>MATQAAHVRRKEGDKGEKLSESKETTDSVPTKQQQRTSRTKPPQNNSLKGKVKKNEGSFLIDNENFNETGALSSVSESVSVDFISQALNKAADEISVQPVISQSIVDNTLPAINSGGFLPVTLPAGNNVVDITSHAYNPSFISTVDNSVVLTTNIGSADSSKGVLSYSNFTTLNTQEAVSQYNNTAIPQEITRVTLSSVHKVEGNKDLTPIKAMSTSYIQNYITSENIIEKNISHADTSVFDVPTTQINVDKLPNKTDEMIIKTNPMINAGLQIEDENQLNNERARSFACEGSSSNTHLVNVAGPSEISSKSFSNPQPLTENRSSTKGSGRGRPKKAVTKSNNEASTAPKPGRGRPRKVKPSETLAGTAEEITTEIKPAGNESFTNTHESLPEVQGSSVIVADENITKTNPGKKRGRPPKITQVGNSVTGLADGSTSKPIIVPKKRGRPRKEAANNGELNANPMESTILIKTGKRGRPRKVPKVDSHLSKDSIVPTKHKGRGRPRKVYKPGEAKNESTGVVKKRGRPRKVLVSENSEPKISESNEPKDVPESIEHKDTSENIMSKDVSENIEPNETTQSIDPKDAPENSGLNDKPVDATIDVKIKTGKRGRPKKTSTVEGNQEGSIKEPTVPKKRGRPKKEKSENNETKPEKVKGKRGRPKKKQKVDEPSAGSDEPGAALESVESQPAISNIQVNATTVSVVNVDGVNMTTGEIPTGGTDEIPEESIDELIDELTTATN</sequence>
<organism evidence="2 3">
    <name type="scientific">Acaulospora morrowiae</name>
    <dbReference type="NCBI Taxonomy" id="94023"/>
    <lineage>
        <taxon>Eukaryota</taxon>
        <taxon>Fungi</taxon>
        <taxon>Fungi incertae sedis</taxon>
        <taxon>Mucoromycota</taxon>
        <taxon>Glomeromycotina</taxon>
        <taxon>Glomeromycetes</taxon>
        <taxon>Diversisporales</taxon>
        <taxon>Acaulosporaceae</taxon>
        <taxon>Acaulospora</taxon>
    </lineage>
</organism>